<accession>A0A7C4L1G9</accession>
<name>A0A7C4L1G9_9CHLR</name>
<evidence type="ECO:0000259" key="1">
    <source>
        <dbReference type="PROSITE" id="PS50879"/>
    </source>
</evidence>
<proteinExistence type="predicted"/>
<organism evidence="2">
    <name type="scientific">Bellilinea caldifistulae</name>
    <dbReference type="NCBI Taxonomy" id="360411"/>
    <lineage>
        <taxon>Bacteria</taxon>
        <taxon>Bacillati</taxon>
        <taxon>Chloroflexota</taxon>
        <taxon>Anaerolineae</taxon>
        <taxon>Anaerolineales</taxon>
        <taxon>Anaerolineaceae</taxon>
        <taxon>Bellilinea</taxon>
    </lineage>
</organism>
<dbReference type="PANTHER" id="PTHR48475:SF1">
    <property type="entry name" value="RNASE H TYPE-1 DOMAIN-CONTAINING PROTEIN"/>
    <property type="match status" value="1"/>
</dbReference>
<dbReference type="EMBL" id="DSXR01000057">
    <property type="protein sequence ID" value="HGS87141.1"/>
    <property type="molecule type" value="Genomic_DNA"/>
</dbReference>
<gene>
    <name evidence="2" type="ORF">ENT17_05920</name>
</gene>
<dbReference type="CDD" id="cd09279">
    <property type="entry name" value="RNase_HI_like"/>
    <property type="match status" value="1"/>
</dbReference>
<feature type="domain" description="RNase H type-1" evidence="1">
    <location>
        <begin position="1"/>
        <end position="143"/>
    </location>
</feature>
<protein>
    <submittedName>
        <fullName evidence="2">Ribonuclease HI family protein</fullName>
    </submittedName>
</protein>
<sequence length="182" mass="20415">MTLTLYFDGLFMGIPKKNCPAHGAGFMCYGWIAWRGNRIIARGHGGYLRGRDASSNIAEYLALIEGLEALRDMGVEGETLHIIGDAKSVIEQMEGVASVHSDQIRPLHEKAQRIAASFSNLKWRWIPRKHNREADALTRRALRQIRSNPGSYSAALEAINPALPGSRPTRKFWPVLDLRIYC</sequence>
<evidence type="ECO:0000313" key="2">
    <source>
        <dbReference type="EMBL" id="HGS87141.1"/>
    </source>
</evidence>
<dbReference type="GO" id="GO:0003676">
    <property type="term" value="F:nucleic acid binding"/>
    <property type="evidence" value="ECO:0007669"/>
    <property type="project" value="InterPro"/>
</dbReference>
<dbReference type="PANTHER" id="PTHR48475">
    <property type="entry name" value="RIBONUCLEASE H"/>
    <property type="match status" value="1"/>
</dbReference>
<comment type="caution">
    <text evidence="2">The sequence shown here is derived from an EMBL/GenBank/DDBJ whole genome shotgun (WGS) entry which is preliminary data.</text>
</comment>
<dbReference type="Pfam" id="PF13456">
    <property type="entry name" value="RVT_3"/>
    <property type="match status" value="1"/>
</dbReference>
<dbReference type="InterPro" id="IPR036397">
    <property type="entry name" value="RNaseH_sf"/>
</dbReference>
<dbReference type="Gene3D" id="3.30.420.10">
    <property type="entry name" value="Ribonuclease H-like superfamily/Ribonuclease H"/>
    <property type="match status" value="1"/>
</dbReference>
<dbReference type="SUPFAM" id="SSF53098">
    <property type="entry name" value="Ribonuclease H-like"/>
    <property type="match status" value="1"/>
</dbReference>
<dbReference type="PROSITE" id="PS50879">
    <property type="entry name" value="RNASE_H_1"/>
    <property type="match status" value="1"/>
</dbReference>
<dbReference type="InterPro" id="IPR012337">
    <property type="entry name" value="RNaseH-like_sf"/>
</dbReference>
<dbReference type="AlphaFoldDB" id="A0A7C4L1G9"/>
<dbReference type="InterPro" id="IPR002156">
    <property type="entry name" value="RNaseH_domain"/>
</dbReference>
<reference evidence="2" key="1">
    <citation type="journal article" date="2020" name="mSystems">
        <title>Genome- and Community-Level Interaction Insights into Carbon Utilization and Element Cycling Functions of Hydrothermarchaeota in Hydrothermal Sediment.</title>
        <authorList>
            <person name="Zhou Z."/>
            <person name="Liu Y."/>
            <person name="Xu W."/>
            <person name="Pan J."/>
            <person name="Luo Z.H."/>
            <person name="Li M."/>
        </authorList>
    </citation>
    <scope>NUCLEOTIDE SEQUENCE [LARGE SCALE GENOMIC DNA]</scope>
    <source>
        <strain evidence="2">SpSt-556</strain>
    </source>
</reference>
<dbReference type="GO" id="GO:0004523">
    <property type="term" value="F:RNA-DNA hybrid ribonuclease activity"/>
    <property type="evidence" value="ECO:0007669"/>
    <property type="project" value="InterPro"/>
</dbReference>